<accession>A0AAN7PIA3</accession>
<dbReference type="EMBL" id="JAUNZN010000001">
    <property type="protein sequence ID" value="KAK4831025.1"/>
    <property type="molecule type" value="Genomic_DNA"/>
</dbReference>
<dbReference type="AlphaFoldDB" id="A0AAN7PIA3"/>
<keyword evidence="2" id="KW-1185">Reference proteome</keyword>
<name>A0AAN7PIA3_MYCAM</name>
<reference evidence="1 2" key="1">
    <citation type="journal article" date="2023" name="J. Hered.">
        <title>Chromosome-level genome of the wood stork (Mycteria americana) provides insight into avian chromosome evolution.</title>
        <authorList>
            <person name="Flamio R. Jr."/>
            <person name="Ramstad K.M."/>
        </authorList>
    </citation>
    <scope>NUCLEOTIDE SEQUENCE [LARGE SCALE GENOMIC DNA]</scope>
    <source>
        <strain evidence="1">JAX WOST 10</strain>
    </source>
</reference>
<evidence type="ECO:0000313" key="1">
    <source>
        <dbReference type="EMBL" id="KAK4831025.1"/>
    </source>
</evidence>
<proteinExistence type="predicted"/>
<dbReference type="Proteomes" id="UP001333110">
    <property type="component" value="Unassembled WGS sequence"/>
</dbReference>
<sequence length="237" mass="27280">MIKEQEHLSYEEKLRAGAVQPGEQKAQGDIINLKGECKEDRARLFSVMPRGRTRSNGHKLKHRRFLLNIRKHFYYCEGEGTLEIFKSCLNMVLDNLAQQGSVWPYSVLLSCLTLYKVAPLYQPLGTSKHRDQSPDAYSSLTRNKCAIRGHLVSFALYYSLKGGCREVGVGIFSQVTSDRTRGNGLKLRQGRFRLDIGKFYLTESVIKHWNRLPRELVESPSLEVFKRRLDDVLRDMV</sequence>
<evidence type="ECO:0000313" key="2">
    <source>
        <dbReference type="Proteomes" id="UP001333110"/>
    </source>
</evidence>
<protein>
    <submittedName>
        <fullName evidence="1">Uncharacterized protein</fullName>
    </submittedName>
</protein>
<gene>
    <name evidence="1" type="ORF">QYF61_014913</name>
</gene>
<comment type="caution">
    <text evidence="1">The sequence shown here is derived from an EMBL/GenBank/DDBJ whole genome shotgun (WGS) entry which is preliminary data.</text>
</comment>
<organism evidence="1 2">
    <name type="scientific">Mycteria americana</name>
    <name type="common">Wood stork</name>
    <dbReference type="NCBI Taxonomy" id="33587"/>
    <lineage>
        <taxon>Eukaryota</taxon>
        <taxon>Metazoa</taxon>
        <taxon>Chordata</taxon>
        <taxon>Craniata</taxon>
        <taxon>Vertebrata</taxon>
        <taxon>Euteleostomi</taxon>
        <taxon>Archelosauria</taxon>
        <taxon>Archosauria</taxon>
        <taxon>Dinosauria</taxon>
        <taxon>Saurischia</taxon>
        <taxon>Theropoda</taxon>
        <taxon>Coelurosauria</taxon>
        <taxon>Aves</taxon>
        <taxon>Neognathae</taxon>
        <taxon>Neoaves</taxon>
        <taxon>Aequornithes</taxon>
        <taxon>Ciconiiformes</taxon>
        <taxon>Ciconiidae</taxon>
        <taxon>Mycteria</taxon>
    </lineage>
</organism>